<sequence>MRPRISTRRNSDTSCRYCRHTFTRLQQPQHPLKQRRILLIKARNERSAIPLTGPDALDRPT</sequence>
<evidence type="ECO:0000313" key="1">
    <source>
        <dbReference type="EMBL" id="RRR78694.1"/>
    </source>
</evidence>
<gene>
    <name evidence="1" type="ORF">EI684_00025</name>
</gene>
<accession>A0A426UCN1</accession>
<dbReference type="EMBL" id="RSAS01000003">
    <property type="protein sequence ID" value="RRR78694.1"/>
    <property type="molecule type" value="Genomic_DNA"/>
</dbReference>
<dbReference type="AlphaFoldDB" id="A0A426UCN1"/>
<protein>
    <submittedName>
        <fullName evidence="1">Uncharacterized protein</fullName>
    </submittedName>
</protein>
<reference evidence="1 2" key="1">
    <citation type="submission" date="2018-12" db="EMBL/GenBank/DDBJ databases">
        <title>Genome Sequence of Candidatus Viridilinea halotolerans isolated from saline sulfide-rich spring.</title>
        <authorList>
            <person name="Grouzdev D.S."/>
            <person name="Burganskaya E.I."/>
            <person name="Krutkina M.S."/>
            <person name="Sukhacheva M.V."/>
            <person name="Gorlenko V.M."/>
        </authorList>
    </citation>
    <scope>NUCLEOTIDE SEQUENCE [LARGE SCALE GENOMIC DNA]</scope>
    <source>
        <strain evidence="1">Chok-6</strain>
    </source>
</reference>
<comment type="caution">
    <text evidence="1">The sequence shown here is derived from an EMBL/GenBank/DDBJ whole genome shotgun (WGS) entry which is preliminary data.</text>
</comment>
<proteinExistence type="predicted"/>
<organism evidence="1 2">
    <name type="scientific">Candidatus Viridilinea halotolerans</name>
    <dbReference type="NCBI Taxonomy" id="2491704"/>
    <lineage>
        <taxon>Bacteria</taxon>
        <taxon>Bacillati</taxon>
        <taxon>Chloroflexota</taxon>
        <taxon>Chloroflexia</taxon>
        <taxon>Chloroflexales</taxon>
        <taxon>Chloroflexineae</taxon>
        <taxon>Oscillochloridaceae</taxon>
        <taxon>Candidatus Viridilinea</taxon>
    </lineage>
</organism>
<evidence type="ECO:0000313" key="2">
    <source>
        <dbReference type="Proteomes" id="UP000280307"/>
    </source>
</evidence>
<dbReference type="Proteomes" id="UP000280307">
    <property type="component" value="Unassembled WGS sequence"/>
</dbReference>
<name>A0A426UCN1_9CHLR</name>